<proteinExistence type="predicted"/>
<evidence type="ECO:0000256" key="1">
    <source>
        <dbReference type="SAM" id="MobiDB-lite"/>
    </source>
</evidence>
<reference evidence="2" key="1">
    <citation type="submission" date="2021-10" db="EMBL/GenBank/DDBJ databases">
        <authorList>
            <person name="Piombo E."/>
        </authorList>
    </citation>
    <scope>NUCLEOTIDE SEQUENCE</scope>
</reference>
<comment type="caution">
    <text evidence="2">The sequence shown here is derived from an EMBL/GenBank/DDBJ whole genome shotgun (WGS) entry which is preliminary data.</text>
</comment>
<accession>A0A9N9ZDW0</accession>
<dbReference type="SUPFAM" id="SSF52047">
    <property type="entry name" value="RNI-like"/>
    <property type="match status" value="1"/>
</dbReference>
<dbReference type="Proteomes" id="UP000775872">
    <property type="component" value="Unassembled WGS sequence"/>
</dbReference>
<keyword evidence="3" id="KW-1185">Reference proteome</keyword>
<evidence type="ECO:0008006" key="4">
    <source>
        <dbReference type="Google" id="ProtNLM"/>
    </source>
</evidence>
<name>A0A9N9ZDW0_9HYPO</name>
<dbReference type="AlphaFoldDB" id="A0A9N9ZDW0"/>
<protein>
    <recommendedName>
        <fullName evidence="4">F-box domain-containing protein</fullName>
    </recommendedName>
</protein>
<dbReference type="OrthoDB" id="5427399at2759"/>
<sequence>MTEKTEEMADSCTPHGAPSGPAGLEGLSAELLSLIVEDDCLSPEDLAALRLTCSSLTDSASSVLFRRIYISPLVQDRTSFIDICLSPHLAKHVREVEWSELPWYPSCFENNLLHRYGLRGTDNASETEEVLGESQGLDGGKGTEGTVTIDDTVEILDRSCDQAFWLPCIPSGVLSALFETETTAGPDEGVQRLRTEAVRSFKWAFSEALALLPNLHTMASRQMSPDRIIKGCYYPMTAGHIQVRLPGRWEAPWNWSSDGLYLFILPAMATMTFPVRRLVWDDGLRGNGVFGTPEPEAFRYLDTLSISLAKWAQFYQTSPMRDTAFNGVEACLQASSNVRHLTLGIEGETSRWALIDNCDIEESLLRYSPDIDRSQWTRLRSLNLISMNIGDKMLIAVVRESAATLCHLSLQECNMTLSRVKKLSKIPDLRLQSVRILSEYPRHQCHLIPERKLLGYLNDQIIPEGEDVDMCTFQDQKLDMIFDDDDEFDLNLGIYYKDNQSLMFEDECPEFLATRLVMTSTAFMIGGSSLDDDEFDEFKKVDNRGQSDDDAVSVTESEDSVAERQRSGPKWFWGRYFDELSLRGEIYFIQVEDTHPQGWPTTIWKFTSREGLEYFGQDPLEGFEEWDAEKGDLEEPTPYGRDMELALSQPSEGPPEGAWLYDAFEAVMAQDNPSDWNGRWL</sequence>
<dbReference type="EMBL" id="CABFOC020000045">
    <property type="protein sequence ID" value="CAH0053727.1"/>
    <property type="molecule type" value="Genomic_DNA"/>
</dbReference>
<evidence type="ECO:0000313" key="2">
    <source>
        <dbReference type="EMBL" id="CAH0053727.1"/>
    </source>
</evidence>
<gene>
    <name evidence="2" type="ORF">CSOL1703_00005603</name>
</gene>
<evidence type="ECO:0000313" key="3">
    <source>
        <dbReference type="Proteomes" id="UP000775872"/>
    </source>
</evidence>
<feature type="region of interest" description="Disordered" evidence="1">
    <location>
        <begin position="541"/>
        <end position="561"/>
    </location>
</feature>
<organism evidence="2 3">
    <name type="scientific">Clonostachys solani</name>
    <dbReference type="NCBI Taxonomy" id="160281"/>
    <lineage>
        <taxon>Eukaryota</taxon>
        <taxon>Fungi</taxon>
        <taxon>Dikarya</taxon>
        <taxon>Ascomycota</taxon>
        <taxon>Pezizomycotina</taxon>
        <taxon>Sordariomycetes</taxon>
        <taxon>Hypocreomycetidae</taxon>
        <taxon>Hypocreales</taxon>
        <taxon>Bionectriaceae</taxon>
        <taxon>Clonostachys</taxon>
    </lineage>
</organism>
<feature type="compositionally biased region" description="Acidic residues" evidence="1">
    <location>
        <begin position="548"/>
        <end position="560"/>
    </location>
</feature>